<protein>
    <submittedName>
        <fullName evidence="1">Orf165</fullName>
    </submittedName>
</protein>
<dbReference type="Proteomes" id="UP000002117">
    <property type="component" value="Segment"/>
</dbReference>
<dbReference type="KEGG" id="vg:3197455"/>
<gene>
    <name evidence="1" type="ORF">orf165</name>
</gene>
<name>Q5ULE9_9CAUD</name>
<evidence type="ECO:0000313" key="1">
    <source>
        <dbReference type="EMBL" id="AAV35985.1"/>
    </source>
</evidence>
<sequence length="135" mass="15760">MTKYKEEIKMKLYKVLIAIVAGVSLSLVTAYNADASQRPNYVYTLTRTKQHTVKLTNTGRTENMYRVTVKRGNKATWYYMALNARQSWIVKQPSKYSVTVRRVSKADEKRNADPRNHFTPLGIRNTKRTMWNPLE</sequence>
<keyword evidence="2" id="KW-1185">Reference proteome</keyword>
<evidence type="ECO:0000313" key="2">
    <source>
        <dbReference type="Proteomes" id="UP000002117"/>
    </source>
</evidence>
<accession>Q5ULE9</accession>
<proteinExistence type="predicted"/>
<organism evidence="1 2">
    <name type="scientific">Lactobacillus phage LP65</name>
    <dbReference type="NCBI Taxonomy" id="2892344"/>
    <lineage>
        <taxon>Viruses</taxon>
        <taxon>Duplodnaviria</taxon>
        <taxon>Heunggongvirae</taxon>
        <taxon>Uroviricota</taxon>
        <taxon>Caudoviricetes</taxon>
        <taxon>Herelleviridae</taxon>
        <taxon>Salchichonvirus</taxon>
        <taxon>Salchichonvirus LP65</taxon>
    </lineage>
</organism>
<dbReference type="EMBL" id="AY682195">
    <property type="protein sequence ID" value="AAV35985.1"/>
    <property type="molecule type" value="Genomic_DNA"/>
</dbReference>
<dbReference type="RefSeq" id="YP_164800.1">
    <property type="nucleotide sequence ID" value="NC_006565.1"/>
</dbReference>
<reference evidence="1 2" key="1">
    <citation type="journal article" date="2004" name="J. Bacteriol.">
        <title>Lactobacillus plantarum bacteriophage LP65: a new member of the SPO1-like genus of the family Myoviridae.</title>
        <authorList>
            <person name="Chibani-Chennoufi S."/>
            <person name="Dillmann M.L."/>
            <person name="Marvin-Guy L."/>
            <person name="Rami-Shojaei S."/>
            <person name="Brussow H."/>
        </authorList>
    </citation>
    <scope>NUCLEOTIDE SEQUENCE</scope>
</reference>